<evidence type="ECO:0000313" key="3">
    <source>
        <dbReference type="EMBL" id="QYZ80375.1"/>
    </source>
</evidence>
<dbReference type="InterPro" id="IPR011051">
    <property type="entry name" value="RmlC_Cupin_sf"/>
</dbReference>
<dbReference type="KEGG" id="mfk:E2N92_02925"/>
<reference evidence="3" key="2">
    <citation type="submission" date="2019-03" db="EMBL/GenBank/DDBJ databases">
        <authorList>
            <person name="Chen S.-C."/>
            <person name="Wu S.-Y."/>
            <person name="Lai M.-C."/>
        </authorList>
    </citation>
    <scope>NUCLEOTIDE SEQUENCE</scope>
    <source>
        <strain evidence="3">ML15</strain>
    </source>
</reference>
<accession>A0A8G1A3G8</accession>
<dbReference type="Gene3D" id="2.60.120.10">
    <property type="entry name" value="Jelly Rolls"/>
    <property type="match status" value="1"/>
</dbReference>
<reference evidence="3" key="1">
    <citation type="journal article" date="2005" name="Int. J. Syst. Evol. Microbiol.">
        <title>Methanofollis formosanus sp. nov., isolated from a fish pond.</title>
        <authorList>
            <person name="Wu S.Y."/>
            <person name="Chen S.C."/>
            <person name="Lai M.C."/>
        </authorList>
    </citation>
    <scope>NUCLEOTIDE SEQUENCE</scope>
    <source>
        <strain evidence="3">ML15</strain>
    </source>
</reference>
<dbReference type="SUPFAM" id="SSF51182">
    <property type="entry name" value="RmlC-like cupins"/>
    <property type="match status" value="1"/>
</dbReference>
<dbReference type="Gene3D" id="3.40.50.720">
    <property type="entry name" value="NAD(P)-binding Rossmann-like Domain"/>
    <property type="match status" value="1"/>
</dbReference>
<dbReference type="InterPro" id="IPR050177">
    <property type="entry name" value="Lipid_A_modif_metabolic_enz"/>
</dbReference>
<evidence type="ECO:0000259" key="1">
    <source>
        <dbReference type="Pfam" id="PF01370"/>
    </source>
</evidence>
<dbReference type="PANTHER" id="PTHR43245">
    <property type="entry name" value="BIFUNCTIONAL POLYMYXIN RESISTANCE PROTEIN ARNA"/>
    <property type="match status" value="1"/>
</dbReference>
<dbReference type="Pfam" id="PF14667">
    <property type="entry name" value="Polysacc_synt_C"/>
    <property type="match status" value="1"/>
</dbReference>
<dbReference type="InterPro" id="IPR029303">
    <property type="entry name" value="CapF_C"/>
</dbReference>
<dbReference type="InterPro" id="IPR036291">
    <property type="entry name" value="NAD(P)-bd_dom_sf"/>
</dbReference>
<keyword evidence="4" id="KW-1185">Reference proteome</keyword>
<feature type="domain" description="NAD-dependent epimerase/dehydratase" evidence="1">
    <location>
        <begin position="6"/>
        <end position="187"/>
    </location>
</feature>
<dbReference type="PANTHER" id="PTHR43245:SF55">
    <property type="entry name" value="NAD(P)-BINDING DOMAIN-CONTAINING PROTEIN"/>
    <property type="match status" value="1"/>
</dbReference>
<sequence>MLKVGITGQSGFIGYHLTQYLRLHGDEVEVVPFDAAYFENPNQLEEFVRQCDTIVHLAAMNRGPDDEIYVTNVRLVHELIEVLEKTESSPHIIFSSSIQEERDNAYGRSKREGVRLLAAWAEQNNARCTCLVIPNVFGPFGRPFYNSVVATFCHQLTRGQEPEIKVDASLPLIYVQDLVREIFRAINGAYDLPVVSLEATAERKVSEILARLCEFKEWYLDRHIIPDLNGPFDTALFNTFRSFIEPDHFPVYPEVHADDRGYLAEVLKDLSGGQVFFSVTKPGITRGNHLHIRKIERFCVIQGEAVIRLRRIGTDQIIEYHVQGSRPSFVDIPIDYTHNITNVGATDVLTLFWTNELFDPTDPDTFYEAV</sequence>
<protein>
    <submittedName>
        <fullName evidence="3">SDR family oxidoreductase</fullName>
    </submittedName>
</protein>
<dbReference type="CDD" id="cd07007">
    <property type="entry name" value="cupin_CapF-like_C"/>
    <property type="match status" value="1"/>
</dbReference>
<evidence type="ECO:0000313" key="4">
    <source>
        <dbReference type="Proteomes" id="UP000826709"/>
    </source>
</evidence>
<name>A0A8G1A3G8_9EURY</name>
<dbReference type="Proteomes" id="UP000826709">
    <property type="component" value="Chromosome"/>
</dbReference>
<organism evidence="3 4">
    <name type="scientific">Methanofollis formosanus</name>
    <dbReference type="NCBI Taxonomy" id="299308"/>
    <lineage>
        <taxon>Archaea</taxon>
        <taxon>Methanobacteriati</taxon>
        <taxon>Methanobacteriota</taxon>
        <taxon>Stenosarchaea group</taxon>
        <taxon>Methanomicrobia</taxon>
        <taxon>Methanomicrobiales</taxon>
        <taxon>Methanomicrobiaceae</taxon>
        <taxon>Methanofollis</taxon>
    </lineage>
</organism>
<feature type="domain" description="Capsular polysaccharide assembling protein CapF C-terminal" evidence="2">
    <location>
        <begin position="256"/>
        <end position="366"/>
    </location>
</feature>
<dbReference type="AlphaFoldDB" id="A0A8G1A3G8"/>
<evidence type="ECO:0000259" key="2">
    <source>
        <dbReference type="Pfam" id="PF14667"/>
    </source>
</evidence>
<dbReference type="InterPro" id="IPR001509">
    <property type="entry name" value="Epimerase_deHydtase"/>
</dbReference>
<gene>
    <name evidence="3" type="ORF">E2N92_02925</name>
</gene>
<proteinExistence type="predicted"/>
<dbReference type="Pfam" id="PF01370">
    <property type="entry name" value="Epimerase"/>
    <property type="match status" value="1"/>
</dbReference>
<dbReference type="SUPFAM" id="SSF51735">
    <property type="entry name" value="NAD(P)-binding Rossmann-fold domains"/>
    <property type="match status" value="1"/>
</dbReference>
<dbReference type="EMBL" id="CP037968">
    <property type="protein sequence ID" value="QYZ80375.1"/>
    <property type="molecule type" value="Genomic_DNA"/>
</dbReference>
<dbReference type="InterPro" id="IPR014710">
    <property type="entry name" value="RmlC-like_jellyroll"/>
</dbReference>